<protein>
    <submittedName>
        <fullName evidence="2">Tellurium resistance protein terz-like</fullName>
    </submittedName>
</protein>
<feature type="domain" description="Ubiquitin-like" evidence="1">
    <location>
        <begin position="92"/>
        <end position="169"/>
    </location>
</feature>
<accession>A0A8H4EUQ0</accession>
<dbReference type="SUPFAM" id="SSF54236">
    <property type="entry name" value="Ubiquitin-like"/>
    <property type="match status" value="1"/>
</dbReference>
<evidence type="ECO:0000313" key="2">
    <source>
        <dbReference type="EMBL" id="KAF0557217.1"/>
    </source>
</evidence>
<dbReference type="InterPro" id="IPR000626">
    <property type="entry name" value="Ubiquitin-like_dom"/>
</dbReference>
<proteinExistence type="predicted"/>
<dbReference type="InterPro" id="IPR029071">
    <property type="entry name" value="Ubiquitin-like_domsf"/>
</dbReference>
<dbReference type="OrthoDB" id="2318873at2759"/>
<dbReference type="CDD" id="cd17039">
    <property type="entry name" value="Ubl_ubiquitin_like"/>
    <property type="match status" value="1"/>
</dbReference>
<dbReference type="PROSITE" id="PS50053">
    <property type="entry name" value="UBIQUITIN_2"/>
    <property type="match status" value="1"/>
</dbReference>
<dbReference type="Proteomes" id="UP000439903">
    <property type="component" value="Unassembled WGS sequence"/>
</dbReference>
<evidence type="ECO:0000259" key="1">
    <source>
        <dbReference type="PROSITE" id="PS50053"/>
    </source>
</evidence>
<organism evidence="2 3">
    <name type="scientific">Gigaspora margarita</name>
    <dbReference type="NCBI Taxonomy" id="4874"/>
    <lineage>
        <taxon>Eukaryota</taxon>
        <taxon>Fungi</taxon>
        <taxon>Fungi incertae sedis</taxon>
        <taxon>Mucoromycota</taxon>
        <taxon>Glomeromycotina</taxon>
        <taxon>Glomeromycetes</taxon>
        <taxon>Diversisporales</taxon>
        <taxon>Gigasporaceae</taxon>
        <taxon>Gigaspora</taxon>
    </lineage>
</organism>
<reference evidence="2 3" key="1">
    <citation type="journal article" date="2019" name="Environ. Microbiol.">
        <title>At the nexus of three kingdoms: the genome of the mycorrhizal fungus Gigaspora margarita provides insights into plant, endobacterial and fungal interactions.</title>
        <authorList>
            <person name="Venice F."/>
            <person name="Ghignone S."/>
            <person name="Salvioli di Fossalunga A."/>
            <person name="Amselem J."/>
            <person name="Novero M."/>
            <person name="Xianan X."/>
            <person name="Sedzielewska Toro K."/>
            <person name="Morin E."/>
            <person name="Lipzen A."/>
            <person name="Grigoriev I.V."/>
            <person name="Henrissat B."/>
            <person name="Martin F.M."/>
            <person name="Bonfante P."/>
        </authorList>
    </citation>
    <scope>NUCLEOTIDE SEQUENCE [LARGE SCALE GENOMIC DNA]</scope>
    <source>
        <strain evidence="2 3">BEG34</strain>
    </source>
</reference>
<gene>
    <name evidence="2" type="ORF">F8M41_013744</name>
</gene>
<sequence>MKCGQCQIIKLSKEFPDSSFSSKCEHATSWYLECLVGYLREMQHQCLIYKIELTDQEVKDCCLFWDSASFKIDIESLSQVRAELSGPSNANSDVFYVVLLNRKKITLKLSEITTVKALKYALRDVTKIDITKQKLIHNDMELNHFQDDSINSTLESYEIHANSYIQLIVVLYSITQDQALTNLAFDLYWGFSYSGQDFFDSTCLIYAGDKLWKKYDYLSTFYPSVLYIRHSGDIIDHTNVRGHHKITIKLDELPNNVGQLYLILSS</sequence>
<dbReference type="Gene3D" id="3.10.20.90">
    <property type="entry name" value="Phosphatidylinositol 3-kinase Catalytic Subunit, Chain A, domain 1"/>
    <property type="match status" value="1"/>
</dbReference>
<dbReference type="EMBL" id="WTPW01000029">
    <property type="protein sequence ID" value="KAF0557217.1"/>
    <property type="molecule type" value="Genomic_DNA"/>
</dbReference>
<dbReference type="Pfam" id="PF00240">
    <property type="entry name" value="ubiquitin"/>
    <property type="match status" value="1"/>
</dbReference>
<comment type="caution">
    <text evidence="2">The sequence shown here is derived from an EMBL/GenBank/DDBJ whole genome shotgun (WGS) entry which is preliminary data.</text>
</comment>
<keyword evidence="3" id="KW-1185">Reference proteome</keyword>
<dbReference type="AlphaFoldDB" id="A0A8H4EUQ0"/>
<evidence type="ECO:0000313" key="3">
    <source>
        <dbReference type="Proteomes" id="UP000439903"/>
    </source>
</evidence>
<name>A0A8H4EUQ0_GIGMA</name>